<dbReference type="Proteomes" id="UP000242415">
    <property type="component" value="Unassembled WGS sequence"/>
</dbReference>
<dbReference type="InterPro" id="IPR056077">
    <property type="entry name" value="DUF7660"/>
</dbReference>
<reference evidence="3" key="1">
    <citation type="submission" date="2016-10" db="EMBL/GenBank/DDBJ databases">
        <authorList>
            <person name="Varghese N."/>
            <person name="Submissions S."/>
        </authorList>
    </citation>
    <scope>NUCLEOTIDE SEQUENCE [LARGE SCALE GENOMIC DNA]</scope>
    <source>
        <strain evidence="3">DSM 45245</strain>
    </source>
</reference>
<evidence type="ECO:0000313" key="2">
    <source>
        <dbReference type="EMBL" id="SDZ43633.1"/>
    </source>
</evidence>
<evidence type="ECO:0000313" key="3">
    <source>
        <dbReference type="Proteomes" id="UP000242415"/>
    </source>
</evidence>
<accession>A0A1H3SZU0</accession>
<organism evidence="2 3">
    <name type="scientific">Micromonospora pattaloongensis</name>
    <dbReference type="NCBI Taxonomy" id="405436"/>
    <lineage>
        <taxon>Bacteria</taxon>
        <taxon>Bacillati</taxon>
        <taxon>Actinomycetota</taxon>
        <taxon>Actinomycetes</taxon>
        <taxon>Micromonosporales</taxon>
        <taxon>Micromonosporaceae</taxon>
        <taxon>Micromonospora</taxon>
    </lineage>
</organism>
<feature type="domain" description="DUF7660" evidence="1">
    <location>
        <begin position="23"/>
        <end position="94"/>
    </location>
</feature>
<keyword evidence="3" id="KW-1185">Reference proteome</keyword>
<sequence length="94" mass="10454">MNAYETGRSADISATDLDRVASHADVAHIVERMLHDLRAHPDAWENGTLERFLDALAASFDALPPLHANRGERMPDQPTWKLIAEVLVMATGYE</sequence>
<dbReference type="OrthoDB" id="1373771at2"/>
<evidence type="ECO:0000259" key="1">
    <source>
        <dbReference type="Pfam" id="PF24693"/>
    </source>
</evidence>
<proteinExistence type="predicted"/>
<dbReference type="AlphaFoldDB" id="A0A1H3SZU0"/>
<protein>
    <recommendedName>
        <fullName evidence="1">DUF7660 domain-containing protein</fullName>
    </recommendedName>
</protein>
<dbReference type="RefSeq" id="WP_091562540.1">
    <property type="nucleotide sequence ID" value="NZ_FNPH01000016.1"/>
</dbReference>
<dbReference type="STRING" id="405436.SAMN05444365_11630"/>
<gene>
    <name evidence="2" type="ORF">SAMN05444365_11630</name>
</gene>
<dbReference type="EMBL" id="FNPH01000016">
    <property type="protein sequence ID" value="SDZ43633.1"/>
    <property type="molecule type" value="Genomic_DNA"/>
</dbReference>
<name>A0A1H3SZU0_9ACTN</name>
<dbReference type="Pfam" id="PF24693">
    <property type="entry name" value="DUF7660"/>
    <property type="match status" value="1"/>
</dbReference>